<dbReference type="EMBL" id="JAGPXC010000007">
    <property type="protein sequence ID" value="KAH6648860.1"/>
    <property type="molecule type" value="Genomic_DNA"/>
</dbReference>
<accession>A0A9P8ZTB2</accession>
<sequence>MLQNDRSSRTSETETWPPKSRSRRKNREMPTAERGGAASGDAEEATLALSAGPSRAVVPSPASAKVCLALCLNMCVLLISW</sequence>
<name>A0A9P8ZTB2_9PEZI</name>
<organism evidence="2 3">
    <name type="scientific">Truncatella angustata</name>
    <dbReference type="NCBI Taxonomy" id="152316"/>
    <lineage>
        <taxon>Eukaryota</taxon>
        <taxon>Fungi</taxon>
        <taxon>Dikarya</taxon>
        <taxon>Ascomycota</taxon>
        <taxon>Pezizomycotina</taxon>
        <taxon>Sordariomycetes</taxon>
        <taxon>Xylariomycetidae</taxon>
        <taxon>Amphisphaeriales</taxon>
        <taxon>Sporocadaceae</taxon>
        <taxon>Truncatella</taxon>
    </lineage>
</organism>
<evidence type="ECO:0000313" key="3">
    <source>
        <dbReference type="Proteomes" id="UP000758603"/>
    </source>
</evidence>
<proteinExistence type="predicted"/>
<keyword evidence="3" id="KW-1185">Reference proteome</keyword>
<dbReference type="AlphaFoldDB" id="A0A9P8ZTB2"/>
<reference evidence="2" key="1">
    <citation type="journal article" date="2021" name="Nat. Commun.">
        <title>Genetic determinants of endophytism in the Arabidopsis root mycobiome.</title>
        <authorList>
            <person name="Mesny F."/>
            <person name="Miyauchi S."/>
            <person name="Thiergart T."/>
            <person name="Pickel B."/>
            <person name="Atanasova L."/>
            <person name="Karlsson M."/>
            <person name="Huettel B."/>
            <person name="Barry K.W."/>
            <person name="Haridas S."/>
            <person name="Chen C."/>
            <person name="Bauer D."/>
            <person name="Andreopoulos W."/>
            <person name="Pangilinan J."/>
            <person name="LaButti K."/>
            <person name="Riley R."/>
            <person name="Lipzen A."/>
            <person name="Clum A."/>
            <person name="Drula E."/>
            <person name="Henrissat B."/>
            <person name="Kohler A."/>
            <person name="Grigoriev I.V."/>
            <person name="Martin F.M."/>
            <person name="Hacquard S."/>
        </authorList>
    </citation>
    <scope>NUCLEOTIDE SEQUENCE</scope>
    <source>
        <strain evidence="2">MPI-SDFR-AT-0073</strain>
    </source>
</reference>
<feature type="compositionally biased region" description="Basic and acidic residues" evidence="1">
    <location>
        <begin position="1"/>
        <end position="12"/>
    </location>
</feature>
<protein>
    <submittedName>
        <fullName evidence="2">Uncharacterized protein</fullName>
    </submittedName>
</protein>
<dbReference type="Proteomes" id="UP000758603">
    <property type="component" value="Unassembled WGS sequence"/>
</dbReference>
<dbReference type="RefSeq" id="XP_045955367.1">
    <property type="nucleotide sequence ID" value="XM_046103544.1"/>
</dbReference>
<comment type="caution">
    <text evidence="2">The sequence shown here is derived from an EMBL/GenBank/DDBJ whole genome shotgun (WGS) entry which is preliminary data.</text>
</comment>
<evidence type="ECO:0000256" key="1">
    <source>
        <dbReference type="SAM" id="MobiDB-lite"/>
    </source>
</evidence>
<gene>
    <name evidence="2" type="ORF">BKA67DRAFT_576062</name>
</gene>
<feature type="region of interest" description="Disordered" evidence="1">
    <location>
        <begin position="1"/>
        <end position="58"/>
    </location>
</feature>
<dbReference type="GeneID" id="70132436"/>
<evidence type="ECO:0000313" key="2">
    <source>
        <dbReference type="EMBL" id="KAH6648860.1"/>
    </source>
</evidence>